<dbReference type="EMBL" id="FQUH01000005">
    <property type="protein sequence ID" value="SHF09477.1"/>
    <property type="molecule type" value="Genomic_DNA"/>
</dbReference>
<feature type="domain" description="Major facilitator superfamily (MFS) profile" evidence="8">
    <location>
        <begin position="11"/>
        <end position="386"/>
    </location>
</feature>
<keyword evidence="2" id="KW-0813">Transport</keyword>
<dbReference type="PROSITE" id="PS50850">
    <property type="entry name" value="MFS"/>
    <property type="match status" value="1"/>
</dbReference>
<feature type="transmembrane region" description="Helical" evidence="7">
    <location>
        <begin position="99"/>
        <end position="117"/>
    </location>
</feature>
<evidence type="ECO:0000313" key="10">
    <source>
        <dbReference type="Proteomes" id="UP000184159"/>
    </source>
</evidence>
<feature type="transmembrane region" description="Helical" evidence="7">
    <location>
        <begin position="296"/>
        <end position="315"/>
    </location>
</feature>
<evidence type="ECO:0000256" key="7">
    <source>
        <dbReference type="SAM" id="Phobius"/>
    </source>
</evidence>
<feature type="transmembrane region" description="Helical" evidence="7">
    <location>
        <begin position="165"/>
        <end position="184"/>
    </location>
</feature>
<feature type="transmembrane region" description="Helical" evidence="7">
    <location>
        <begin position="366"/>
        <end position="383"/>
    </location>
</feature>
<dbReference type="Pfam" id="PF07690">
    <property type="entry name" value="MFS_1"/>
    <property type="match status" value="1"/>
</dbReference>
<evidence type="ECO:0000256" key="5">
    <source>
        <dbReference type="ARBA" id="ARBA00022989"/>
    </source>
</evidence>
<keyword evidence="3" id="KW-1003">Cell membrane</keyword>
<evidence type="ECO:0000256" key="2">
    <source>
        <dbReference type="ARBA" id="ARBA00022448"/>
    </source>
</evidence>
<keyword evidence="6 7" id="KW-0472">Membrane</keyword>
<dbReference type="SUPFAM" id="SSF103473">
    <property type="entry name" value="MFS general substrate transporter"/>
    <property type="match status" value="1"/>
</dbReference>
<feature type="transmembrane region" description="Helical" evidence="7">
    <location>
        <begin position="210"/>
        <end position="227"/>
    </location>
</feature>
<name>A0A1M4YV84_VIBGA</name>
<evidence type="ECO:0000256" key="1">
    <source>
        <dbReference type="ARBA" id="ARBA00004651"/>
    </source>
</evidence>
<evidence type="ECO:0000256" key="3">
    <source>
        <dbReference type="ARBA" id="ARBA00022475"/>
    </source>
</evidence>
<feature type="transmembrane region" description="Helical" evidence="7">
    <location>
        <begin position="327"/>
        <end position="346"/>
    </location>
</feature>
<gene>
    <name evidence="9" type="ORF">SAMN02745781_01450</name>
</gene>
<dbReference type="Gene3D" id="1.20.1250.20">
    <property type="entry name" value="MFS general substrate transporter like domains"/>
    <property type="match status" value="1"/>
</dbReference>
<dbReference type="InterPro" id="IPR020846">
    <property type="entry name" value="MFS_dom"/>
</dbReference>
<feature type="transmembrane region" description="Helical" evidence="7">
    <location>
        <begin position="137"/>
        <end position="159"/>
    </location>
</feature>
<feature type="transmembrane region" description="Helical" evidence="7">
    <location>
        <begin position="12"/>
        <end position="37"/>
    </location>
</feature>
<dbReference type="PANTHER" id="PTHR23517:SF2">
    <property type="entry name" value="MULTIDRUG RESISTANCE PROTEIN MDTH"/>
    <property type="match status" value="1"/>
</dbReference>
<reference evidence="10" key="1">
    <citation type="submission" date="2016-11" db="EMBL/GenBank/DDBJ databases">
        <authorList>
            <person name="Varghese N."/>
            <person name="Submissions S."/>
        </authorList>
    </citation>
    <scope>NUCLEOTIDE SEQUENCE [LARGE SCALE GENOMIC DNA]</scope>
    <source>
        <strain evidence="10">DSM 21264</strain>
    </source>
</reference>
<evidence type="ECO:0000256" key="4">
    <source>
        <dbReference type="ARBA" id="ARBA00022692"/>
    </source>
</evidence>
<keyword evidence="10" id="KW-1185">Reference proteome</keyword>
<dbReference type="GO" id="GO:0022857">
    <property type="term" value="F:transmembrane transporter activity"/>
    <property type="evidence" value="ECO:0007669"/>
    <property type="project" value="InterPro"/>
</dbReference>
<feature type="transmembrane region" description="Helical" evidence="7">
    <location>
        <begin position="242"/>
        <end position="262"/>
    </location>
</feature>
<dbReference type="InterPro" id="IPR011701">
    <property type="entry name" value="MFS"/>
</dbReference>
<evidence type="ECO:0000256" key="6">
    <source>
        <dbReference type="ARBA" id="ARBA00023136"/>
    </source>
</evidence>
<evidence type="ECO:0000313" key="9">
    <source>
        <dbReference type="EMBL" id="SHF09477.1"/>
    </source>
</evidence>
<dbReference type="Proteomes" id="UP000184159">
    <property type="component" value="Unassembled WGS sequence"/>
</dbReference>
<dbReference type="AlphaFoldDB" id="A0A1M4YV84"/>
<feature type="transmembrane region" description="Helical" evidence="7">
    <location>
        <begin position="73"/>
        <end position="93"/>
    </location>
</feature>
<feature type="transmembrane region" description="Helical" evidence="7">
    <location>
        <begin position="43"/>
        <end position="61"/>
    </location>
</feature>
<organism evidence="9 10">
    <name type="scientific">Vibrio gazogenes DSM 21264 = NBRC 103151</name>
    <dbReference type="NCBI Taxonomy" id="1123492"/>
    <lineage>
        <taxon>Bacteria</taxon>
        <taxon>Pseudomonadati</taxon>
        <taxon>Pseudomonadota</taxon>
        <taxon>Gammaproteobacteria</taxon>
        <taxon>Vibrionales</taxon>
        <taxon>Vibrionaceae</taxon>
        <taxon>Vibrio</taxon>
    </lineage>
</organism>
<accession>A0A1M4YV84</accession>
<sequence>MKKYLNIINKEIFIILLTTLLSNVGIFMVIPFLAIYLTSIDTITTVEVGTIIGIAFWFQRAGSLLGGVISDTFSSKSTMLIGLLVRIPGYLMLGYVVDFYLLTLSCSLIGLGSSIYLPAAKSSLVSKVDELDKVNALSLRMICSNVGVAVGPVIGLFIFESSPEILFNTVGAIFTILFFFNCYIEPTKIKKSDSKLTFKDFHSLCKRREMISISIIMCIFMIAYMQLEVTIPLFAKEALDNSAASLVFIVNAISVVLLQLPISKWACHEDRGKVLCIGGITFLISFIVISEVETSLTLLLFAVVLFTLGEIIFSIRLDYDATNIDKNLVASSFGILSLAGAFGGLIGSYIGGSYYNFHFDIANLDFWKMSAILSALISIFFYVSSKYQKRLTYA</sequence>
<keyword evidence="5 7" id="KW-1133">Transmembrane helix</keyword>
<dbReference type="GO" id="GO:0005886">
    <property type="term" value="C:plasma membrane"/>
    <property type="evidence" value="ECO:0007669"/>
    <property type="project" value="UniProtKB-SubCell"/>
</dbReference>
<proteinExistence type="predicted"/>
<dbReference type="RefSeq" id="WP_072957366.1">
    <property type="nucleotide sequence ID" value="NZ_FQUH01000005.1"/>
</dbReference>
<dbReference type="PANTHER" id="PTHR23517">
    <property type="entry name" value="RESISTANCE PROTEIN MDTM, PUTATIVE-RELATED-RELATED"/>
    <property type="match status" value="1"/>
</dbReference>
<dbReference type="InterPro" id="IPR036259">
    <property type="entry name" value="MFS_trans_sf"/>
</dbReference>
<dbReference type="InterPro" id="IPR050171">
    <property type="entry name" value="MFS_Transporters"/>
</dbReference>
<evidence type="ECO:0000259" key="8">
    <source>
        <dbReference type="PROSITE" id="PS50850"/>
    </source>
</evidence>
<feature type="transmembrane region" description="Helical" evidence="7">
    <location>
        <begin position="274"/>
        <end position="290"/>
    </location>
</feature>
<keyword evidence="4 7" id="KW-0812">Transmembrane</keyword>
<protein>
    <submittedName>
        <fullName evidence="9">Predicted arabinose efflux permease, MFS family</fullName>
    </submittedName>
</protein>
<comment type="subcellular location">
    <subcellularLocation>
        <location evidence="1">Cell membrane</location>
        <topology evidence="1">Multi-pass membrane protein</topology>
    </subcellularLocation>
</comment>